<reference evidence="1 2" key="1">
    <citation type="submission" date="2016-12" db="EMBL/GenBank/DDBJ databases">
        <title>Genomic comparison of strains in the 'Actinomyces naeslundii' group.</title>
        <authorList>
            <person name="Mughal S.R."/>
            <person name="Do T."/>
            <person name="Gilbert S.C."/>
            <person name="Witherden E.A."/>
            <person name="Didelot X."/>
            <person name="Beighton D."/>
        </authorList>
    </citation>
    <scope>NUCLEOTIDE SEQUENCE [LARGE SCALE GENOMIC DNA]</scope>
    <source>
        <strain evidence="1 2">S24V</strain>
    </source>
</reference>
<dbReference type="AlphaFoldDB" id="A0A1Q8W416"/>
<dbReference type="Gene3D" id="3.40.50.720">
    <property type="entry name" value="NAD(P)-binding Rossmann-like Domain"/>
    <property type="match status" value="1"/>
</dbReference>
<accession>A0A1Q8W416</accession>
<comment type="caution">
    <text evidence="1">The sequence shown here is derived from an EMBL/GenBank/DDBJ whole genome shotgun (WGS) entry which is preliminary data.</text>
</comment>
<proteinExistence type="predicted"/>
<evidence type="ECO:0000313" key="1">
    <source>
        <dbReference type="EMBL" id="OLO56993.1"/>
    </source>
</evidence>
<sequence length="195" mass="21181">MNATDLGRRPDPHAILLHAGAFGAAVANTMTDLPTARILELTSDATPPEAIASASVVVLVAPQTYHRQRMELCRWLRDASRPFGHIELFASHLRIGPTDTPGQACYGCLATKTMRHGEPDAVSWDAGATPEGYAQAHVAMAAGFTRQLFADPDAFVGRLVDYDFQFGVFRPVGLLREDNCPICSLRPVSDHPEEN</sequence>
<gene>
    <name evidence="1" type="ORF">BKH30_00695</name>
</gene>
<name>A0A1Q8W416_9ACTO</name>
<organism evidence="1 2">
    <name type="scientific">Actinomyces oris</name>
    <dbReference type="NCBI Taxonomy" id="544580"/>
    <lineage>
        <taxon>Bacteria</taxon>
        <taxon>Bacillati</taxon>
        <taxon>Actinomycetota</taxon>
        <taxon>Actinomycetes</taxon>
        <taxon>Actinomycetales</taxon>
        <taxon>Actinomycetaceae</taxon>
        <taxon>Actinomyces</taxon>
    </lineage>
</organism>
<dbReference type="EMBL" id="MSKI01000008">
    <property type="protein sequence ID" value="OLO56993.1"/>
    <property type="molecule type" value="Genomic_DNA"/>
</dbReference>
<protein>
    <submittedName>
        <fullName evidence="1">Uncharacterized protein</fullName>
    </submittedName>
</protein>
<dbReference type="Proteomes" id="UP000186855">
    <property type="component" value="Unassembled WGS sequence"/>
</dbReference>
<evidence type="ECO:0000313" key="2">
    <source>
        <dbReference type="Proteomes" id="UP000186855"/>
    </source>
</evidence>